<accession>A0A7J8BAE5</accession>
<feature type="region of interest" description="Disordered" evidence="1">
    <location>
        <begin position="1"/>
        <end position="124"/>
    </location>
</feature>
<sequence length="184" mass="20458">MVKERDMRTGRSDTGKLRAGCGLESDVKGQTVDSQKPSSRDRPPCRELGLRRAGTHSGSCRMQRASDSKVGSWWGKGTMEARMSSACEGSRPLSQAAKGNRTRADDKLDPRERKADALSTSRGPGTVTGFSHKFCQMTSKHSSEKANITLILREILSFSCFHKARYWWIQASDPGLLKVMIWCF</sequence>
<feature type="compositionally biased region" description="Basic and acidic residues" evidence="1">
    <location>
        <begin position="102"/>
        <end position="116"/>
    </location>
</feature>
<gene>
    <name evidence="2" type="ORF">HJG63_010001</name>
</gene>
<evidence type="ECO:0000313" key="2">
    <source>
        <dbReference type="EMBL" id="KAF6395449.1"/>
    </source>
</evidence>
<evidence type="ECO:0000256" key="1">
    <source>
        <dbReference type="SAM" id="MobiDB-lite"/>
    </source>
</evidence>
<dbReference type="AlphaFoldDB" id="A0A7J8BAE5"/>
<dbReference type="EMBL" id="JACASE010000018">
    <property type="protein sequence ID" value="KAF6395449.1"/>
    <property type="molecule type" value="Genomic_DNA"/>
</dbReference>
<organism evidence="2 3">
    <name type="scientific">Rousettus aegyptiacus</name>
    <name type="common">Egyptian fruit bat</name>
    <name type="synonym">Pteropus aegyptiacus</name>
    <dbReference type="NCBI Taxonomy" id="9407"/>
    <lineage>
        <taxon>Eukaryota</taxon>
        <taxon>Metazoa</taxon>
        <taxon>Chordata</taxon>
        <taxon>Craniata</taxon>
        <taxon>Vertebrata</taxon>
        <taxon>Euteleostomi</taxon>
        <taxon>Mammalia</taxon>
        <taxon>Eutheria</taxon>
        <taxon>Laurasiatheria</taxon>
        <taxon>Chiroptera</taxon>
        <taxon>Yinpterochiroptera</taxon>
        <taxon>Pteropodoidea</taxon>
        <taxon>Pteropodidae</taxon>
        <taxon>Rousettinae</taxon>
        <taxon>Rousettus</taxon>
    </lineage>
</organism>
<feature type="compositionally biased region" description="Basic and acidic residues" evidence="1">
    <location>
        <begin position="38"/>
        <end position="50"/>
    </location>
</feature>
<keyword evidence="3" id="KW-1185">Reference proteome</keyword>
<protein>
    <submittedName>
        <fullName evidence="2">Uncharacterized protein</fullName>
    </submittedName>
</protein>
<name>A0A7J8BAE5_ROUAE</name>
<feature type="compositionally biased region" description="Basic and acidic residues" evidence="1">
    <location>
        <begin position="1"/>
        <end position="16"/>
    </location>
</feature>
<reference evidence="2 3" key="1">
    <citation type="journal article" date="2020" name="Nature">
        <title>Six reference-quality genomes reveal evolution of bat adaptations.</title>
        <authorList>
            <person name="Jebb D."/>
            <person name="Huang Z."/>
            <person name="Pippel M."/>
            <person name="Hughes G.M."/>
            <person name="Lavrichenko K."/>
            <person name="Devanna P."/>
            <person name="Winkler S."/>
            <person name="Jermiin L.S."/>
            <person name="Skirmuntt E.C."/>
            <person name="Katzourakis A."/>
            <person name="Burkitt-Gray L."/>
            <person name="Ray D.A."/>
            <person name="Sullivan K.A.M."/>
            <person name="Roscito J.G."/>
            <person name="Kirilenko B.M."/>
            <person name="Davalos L.M."/>
            <person name="Corthals A.P."/>
            <person name="Power M.L."/>
            <person name="Jones G."/>
            <person name="Ransome R.D."/>
            <person name="Dechmann D.K.N."/>
            <person name="Locatelli A.G."/>
            <person name="Puechmaille S.J."/>
            <person name="Fedrigo O."/>
            <person name="Jarvis E.D."/>
            <person name="Hiller M."/>
            <person name="Vernes S.C."/>
            <person name="Myers E.W."/>
            <person name="Teeling E.C."/>
        </authorList>
    </citation>
    <scope>NUCLEOTIDE SEQUENCE [LARGE SCALE GENOMIC DNA]</scope>
    <source>
        <strain evidence="2">MRouAeg1</strain>
        <tissue evidence="2">Muscle</tissue>
    </source>
</reference>
<comment type="caution">
    <text evidence="2">The sequence shown here is derived from an EMBL/GenBank/DDBJ whole genome shotgun (WGS) entry which is preliminary data.</text>
</comment>
<proteinExistence type="predicted"/>
<dbReference type="Proteomes" id="UP000593571">
    <property type="component" value="Unassembled WGS sequence"/>
</dbReference>
<evidence type="ECO:0000313" key="3">
    <source>
        <dbReference type="Proteomes" id="UP000593571"/>
    </source>
</evidence>